<evidence type="ECO:0000256" key="2">
    <source>
        <dbReference type="ARBA" id="ARBA00022448"/>
    </source>
</evidence>
<evidence type="ECO:0000256" key="1">
    <source>
        <dbReference type="ARBA" id="ARBA00004141"/>
    </source>
</evidence>
<evidence type="ECO:0000256" key="7">
    <source>
        <dbReference type="SAM" id="Phobius"/>
    </source>
</evidence>
<keyword evidence="3" id="KW-1003">Cell membrane</keyword>
<keyword evidence="2" id="KW-0813">Transport</keyword>
<feature type="transmembrane region" description="Helical" evidence="7">
    <location>
        <begin position="35"/>
        <end position="53"/>
    </location>
</feature>
<comment type="caution">
    <text evidence="8">The sequence shown here is derived from an EMBL/GenBank/DDBJ whole genome shotgun (WGS) entry which is preliminary data.</text>
</comment>
<feature type="transmembrane region" description="Helical" evidence="7">
    <location>
        <begin position="6"/>
        <end position="23"/>
    </location>
</feature>
<feature type="transmembrane region" description="Helical" evidence="7">
    <location>
        <begin position="207"/>
        <end position="232"/>
    </location>
</feature>
<feature type="transmembrane region" description="Helical" evidence="7">
    <location>
        <begin position="252"/>
        <end position="278"/>
    </location>
</feature>
<reference evidence="8 9" key="1">
    <citation type="submission" date="2021-04" db="EMBL/GenBank/DDBJ databases">
        <title>The genome sequence of Ideonella sp. 3Y2.</title>
        <authorList>
            <person name="Liu Y."/>
        </authorList>
    </citation>
    <scope>NUCLEOTIDE SEQUENCE [LARGE SCALE GENOMIC DNA]</scope>
    <source>
        <strain evidence="8 9">3Y2</strain>
    </source>
</reference>
<keyword evidence="6 7" id="KW-0472">Membrane</keyword>
<evidence type="ECO:0000256" key="3">
    <source>
        <dbReference type="ARBA" id="ARBA00022475"/>
    </source>
</evidence>
<dbReference type="Proteomes" id="UP000676246">
    <property type="component" value="Unassembled WGS sequence"/>
</dbReference>
<dbReference type="PANTHER" id="PTHR36838:SF1">
    <property type="entry name" value="SLR1864 PROTEIN"/>
    <property type="match status" value="1"/>
</dbReference>
<evidence type="ECO:0000313" key="9">
    <source>
        <dbReference type="Proteomes" id="UP000676246"/>
    </source>
</evidence>
<dbReference type="PANTHER" id="PTHR36838">
    <property type="entry name" value="AUXIN EFFLUX CARRIER FAMILY PROTEIN"/>
    <property type="match status" value="1"/>
</dbReference>
<sequence length="324" mass="34077">MSAVLFAKLAAIGLIAGFGWVVGRMRWLGDERAEPARVLANAAFFLFAPALLFRTTARLDLAQLPWAMLAAYFVPVVAMMLGVYAWQRLWQARRGLPVAAPSVRAISATFGNTLQIGVPVVSGVFGETGLGLLLTVISVHALVLLLVCTTLVELDLARAHAAPDSGLGPVLASTLRNALIHPVVLPVVAGLLWNATGWPLPGPLDEVLILLGSAMVPLCLTLIGMSLAYLGLPRSLGGALSVTLLKLLLQPLLVWAVAAGVFGLSGLPLQVLVVAAALPTGSNAMMFSQRYRALEAETTAVDVISTLGFALTVPVWLWALSRLG</sequence>
<evidence type="ECO:0000256" key="5">
    <source>
        <dbReference type="ARBA" id="ARBA00022989"/>
    </source>
</evidence>
<keyword evidence="9" id="KW-1185">Reference proteome</keyword>
<comment type="subcellular location">
    <subcellularLocation>
        <location evidence="1">Membrane</location>
        <topology evidence="1">Multi-pass membrane protein</topology>
    </subcellularLocation>
</comment>
<feature type="transmembrane region" description="Helical" evidence="7">
    <location>
        <begin position="299"/>
        <end position="319"/>
    </location>
</feature>
<evidence type="ECO:0000313" key="8">
    <source>
        <dbReference type="EMBL" id="MBQ0929219.1"/>
    </source>
</evidence>
<feature type="transmembrane region" description="Helical" evidence="7">
    <location>
        <begin position="132"/>
        <end position="154"/>
    </location>
</feature>
<dbReference type="EMBL" id="JAGQDD010000001">
    <property type="protein sequence ID" value="MBQ0929219.1"/>
    <property type="molecule type" value="Genomic_DNA"/>
</dbReference>
<evidence type="ECO:0000256" key="6">
    <source>
        <dbReference type="ARBA" id="ARBA00023136"/>
    </source>
</evidence>
<proteinExistence type="predicted"/>
<dbReference type="InterPro" id="IPR004776">
    <property type="entry name" value="Mem_transp_PIN-like"/>
</dbReference>
<dbReference type="Pfam" id="PF03547">
    <property type="entry name" value="Mem_trans"/>
    <property type="match status" value="1"/>
</dbReference>
<keyword evidence="4 7" id="KW-0812">Transmembrane</keyword>
<name>A0A940YFU9_9BURK</name>
<accession>A0A940YFU9</accession>
<dbReference type="AlphaFoldDB" id="A0A940YFU9"/>
<gene>
    <name evidence="8" type="ORF">KAK03_01885</name>
</gene>
<dbReference type="GO" id="GO:0016020">
    <property type="term" value="C:membrane"/>
    <property type="evidence" value="ECO:0007669"/>
    <property type="project" value="UniProtKB-SubCell"/>
</dbReference>
<dbReference type="RefSeq" id="WP_210851475.1">
    <property type="nucleotide sequence ID" value="NZ_JAGQDD010000001.1"/>
</dbReference>
<feature type="transmembrane region" description="Helical" evidence="7">
    <location>
        <begin position="65"/>
        <end position="86"/>
    </location>
</feature>
<keyword evidence="5 7" id="KW-1133">Transmembrane helix</keyword>
<organism evidence="8 9">
    <name type="scientific">Ideonella alba</name>
    <dbReference type="NCBI Taxonomy" id="2824118"/>
    <lineage>
        <taxon>Bacteria</taxon>
        <taxon>Pseudomonadati</taxon>
        <taxon>Pseudomonadota</taxon>
        <taxon>Betaproteobacteria</taxon>
        <taxon>Burkholderiales</taxon>
        <taxon>Sphaerotilaceae</taxon>
        <taxon>Ideonella</taxon>
    </lineage>
</organism>
<evidence type="ECO:0000256" key="4">
    <source>
        <dbReference type="ARBA" id="ARBA00022692"/>
    </source>
</evidence>
<feature type="transmembrane region" description="Helical" evidence="7">
    <location>
        <begin position="174"/>
        <end position="195"/>
    </location>
</feature>
<protein>
    <submittedName>
        <fullName evidence="8">AEC family transporter</fullName>
    </submittedName>
</protein>
<dbReference type="GO" id="GO:0055085">
    <property type="term" value="P:transmembrane transport"/>
    <property type="evidence" value="ECO:0007669"/>
    <property type="project" value="InterPro"/>
</dbReference>